<feature type="compositionally biased region" description="Polar residues" evidence="1">
    <location>
        <begin position="605"/>
        <end position="617"/>
    </location>
</feature>
<feature type="transmembrane region" description="Helical" evidence="2">
    <location>
        <begin position="139"/>
        <end position="165"/>
    </location>
</feature>
<feature type="compositionally biased region" description="Basic and acidic residues" evidence="1">
    <location>
        <begin position="665"/>
        <end position="675"/>
    </location>
</feature>
<feature type="transmembrane region" description="Helical" evidence="2">
    <location>
        <begin position="108"/>
        <end position="127"/>
    </location>
</feature>
<keyword evidence="2" id="KW-0472">Membrane</keyword>
<evidence type="ECO:0000313" key="4">
    <source>
        <dbReference type="Proteomes" id="UP000785679"/>
    </source>
</evidence>
<comment type="caution">
    <text evidence="3">The sequence shown here is derived from an EMBL/GenBank/DDBJ whole genome shotgun (WGS) entry which is preliminary data.</text>
</comment>
<reference evidence="3" key="1">
    <citation type="submission" date="2019-06" db="EMBL/GenBank/DDBJ databases">
        <authorList>
            <person name="Zheng W."/>
        </authorList>
    </citation>
    <scope>NUCLEOTIDE SEQUENCE</scope>
    <source>
        <strain evidence="3">QDHG01</strain>
    </source>
</reference>
<protein>
    <submittedName>
        <fullName evidence="3">Uncharacterized protein</fullName>
    </submittedName>
</protein>
<feature type="transmembrane region" description="Helical" evidence="2">
    <location>
        <begin position="296"/>
        <end position="322"/>
    </location>
</feature>
<feature type="compositionally biased region" description="Acidic residues" evidence="1">
    <location>
        <begin position="630"/>
        <end position="640"/>
    </location>
</feature>
<dbReference type="AlphaFoldDB" id="A0A8J8T9W7"/>
<gene>
    <name evidence="3" type="ORF">FGO68_gene10281</name>
</gene>
<evidence type="ECO:0000313" key="3">
    <source>
        <dbReference type="EMBL" id="TNV87932.1"/>
    </source>
</evidence>
<dbReference type="EMBL" id="RRYP01000142">
    <property type="protein sequence ID" value="TNV87932.1"/>
    <property type="molecule type" value="Genomic_DNA"/>
</dbReference>
<feature type="region of interest" description="Disordered" evidence="1">
    <location>
        <begin position="548"/>
        <end position="570"/>
    </location>
</feature>
<evidence type="ECO:0000256" key="2">
    <source>
        <dbReference type="SAM" id="Phobius"/>
    </source>
</evidence>
<feature type="transmembrane region" description="Helical" evidence="2">
    <location>
        <begin position="224"/>
        <end position="244"/>
    </location>
</feature>
<feature type="transmembrane region" description="Helical" evidence="2">
    <location>
        <begin position="58"/>
        <end position="79"/>
    </location>
</feature>
<proteinExistence type="predicted"/>
<sequence length="682" mass="79165">MKIVFDMAQFNVLPYNGTEKSYCTFAEGKDEAYSEKFEQLGFQSYNFILNADSCIQVYLLYFAVLASRKLIFLPILRALERRNMLRRFQIFLRWCLGNYTWQQKINGIFILTKQFYQTIAISCILHFHRFSNWTLSGEVLASIYALIFAALILLLPLIYTMLWVFKHPIFDPQGNRSWCQHLFENLRFEKKRVPHQFAPLWEILKMWRILINACGIIFLKGQCLLQLFVLQMTSLAAISFILIVKPFKQGGCLEAANEMAQFLYCISMIMQTNASVYKGNIERTIYEREVVGQWQLGLIALIGMLGLFPLILIKLLALIQWIQSHFEEKPVRLLDYQYHAQVSEPSQSIEQADEPEVKMLMPFPPEPKPEHRKQLPKEYVPDVFIIEGFVDAGNDMRDYQEPDAHEEGAEPEVDPAVFAQNRVRQRVLRVEVRRVSQKFADEHLVDNRFRSQQARYRVAGIKPDFNMSDYSESVYRDDQRSHYRHGTAAGDSRHLLGPQLQRVNGWLQRDNNPDTAMNSTIDIQDINAELNTPSNRRIDSGLSLHRPSVDQQHVRAQSSGSTLTPQGSRSINMFRRSVHIEGGLNLIHGVRRQSNQHILPPIISEVTQEQRVTPQMEESNEVDHPRNAEPEDVESDEASSMEERKSDDKVKKRKKNKQKKLKGAGKLEKRTKKETLPIYNKK</sequence>
<feature type="compositionally biased region" description="Polar residues" evidence="1">
    <location>
        <begin position="549"/>
        <end position="570"/>
    </location>
</feature>
<keyword evidence="4" id="KW-1185">Reference proteome</keyword>
<evidence type="ECO:0000256" key="1">
    <source>
        <dbReference type="SAM" id="MobiDB-lite"/>
    </source>
</evidence>
<keyword evidence="2" id="KW-0812">Transmembrane</keyword>
<name>A0A8J8T9W7_HALGN</name>
<organism evidence="3 4">
    <name type="scientific">Halteria grandinella</name>
    <dbReference type="NCBI Taxonomy" id="5974"/>
    <lineage>
        <taxon>Eukaryota</taxon>
        <taxon>Sar</taxon>
        <taxon>Alveolata</taxon>
        <taxon>Ciliophora</taxon>
        <taxon>Intramacronucleata</taxon>
        <taxon>Spirotrichea</taxon>
        <taxon>Stichotrichia</taxon>
        <taxon>Sporadotrichida</taxon>
        <taxon>Halteriidae</taxon>
        <taxon>Halteria</taxon>
    </lineage>
</organism>
<accession>A0A8J8T9W7</accession>
<keyword evidence="2" id="KW-1133">Transmembrane helix</keyword>
<feature type="compositionally biased region" description="Basic and acidic residues" evidence="1">
    <location>
        <begin position="641"/>
        <end position="650"/>
    </location>
</feature>
<feature type="region of interest" description="Disordered" evidence="1">
    <location>
        <begin position="605"/>
        <end position="682"/>
    </location>
</feature>
<dbReference type="Proteomes" id="UP000785679">
    <property type="component" value="Unassembled WGS sequence"/>
</dbReference>
<feature type="compositionally biased region" description="Basic residues" evidence="1">
    <location>
        <begin position="651"/>
        <end position="663"/>
    </location>
</feature>